<dbReference type="PANTHER" id="PTHR43736:SF1">
    <property type="entry name" value="DIHYDRONEOPTERIN TRIPHOSPHATE DIPHOSPHATASE"/>
    <property type="match status" value="1"/>
</dbReference>
<evidence type="ECO:0000259" key="2">
    <source>
        <dbReference type="PROSITE" id="PS51462"/>
    </source>
</evidence>
<dbReference type="AlphaFoldDB" id="A0A561B766"/>
<dbReference type="EMBL" id="VIVK01000002">
    <property type="protein sequence ID" value="TWD74816.1"/>
    <property type="molecule type" value="Genomic_DNA"/>
</dbReference>
<dbReference type="InterPro" id="IPR015797">
    <property type="entry name" value="NUDIX_hydrolase-like_dom_sf"/>
</dbReference>
<dbReference type="Proteomes" id="UP000318380">
    <property type="component" value="Unassembled WGS sequence"/>
</dbReference>
<dbReference type="Pfam" id="PF00293">
    <property type="entry name" value="NUDIX"/>
    <property type="match status" value="1"/>
</dbReference>
<gene>
    <name evidence="3" type="ORF">FB561_6248</name>
</gene>
<reference evidence="3 4" key="1">
    <citation type="submission" date="2019-06" db="EMBL/GenBank/DDBJ databases">
        <title>Sequencing the genomes of 1000 actinobacteria strains.</title>
        <authorList>
            <person name="Klenk H.-P."/>
        </authorList>
    </citation>
    <scope>NUCLEOTIDE SEQUENCE [LARGE SCALE GENOMIC DNA]</scope>
    <source>
        <strain evidence="3 4">DSM 24683</strain>
    </source>
</reference>
<dbReference type="CDD" id="cd03674">
    <property type="entry name" value="NUDIX_Hydrolase"/>
    <property type="match status" value="1"/>
</dbReference>
<sequence length="180" mass="19884">MTLHQDATDTLTRWTPPDADQAELREHYLRHLAAHEDGLVRSCRPEHLTASALVVDPSTDRVLLTLHRTVGRWLQLGGHCEDGDTTLAGAALREATEESGLTDLRVDPMPLQLSRHLLLAGGCRDAYHLDVQFLVTADAGTRYVVSDESDDLAWFPAAELPAGIDQSVVDLVRRVYRQVG</sequence>
<dbReference type="OrthoDB" id="129709at2"/>
<dbReference type="Gene3D" id="3.90.79.10">
    <property type="entry name" value="Nucleoside Triphosphate Pyrophosphohydrolase"/>
    <property type="match status" value="1"/>
</dbReference>
<feature type="domain" description="Nudix hydrolase" evidence="2">
    <location>
        <begin position="45"/>
        <end position="180"/>
    </location>
</feature>
<name>A0A561B766_9ACTN</name>
<comment type="similarity">
    <text evidence="1">Belongs to the Nudix hydrolase family.</text>
</comment>
<dbReference type="PANTHER" id="PTHR43736">
    <property type="entry name" value="ADP-RIBOSE PYROPHOSPHATASE"/>
    <property type="match status" value="1"/>
</dbReference>
<evidence type="ECO:0000313" key="4">
    <source>
        <dbReference type="Proteomes" id="UP000318380"/>
    </source>
</evidence>
<comment type="caution">
    <text evidence="3">The sequence shown here is derived from an EMBL/GenBank/DDBJ whole genome shotgun (WGS) entry which is preliminary data.</text>
</comment>
<accession>A0A561B766</accession>
<dbReference type="RefSeq" id="WP_145813593.1">
    <property type="nucleotide sequence ID" value="NZ_VIVK01000002.1"/>
</dbReference>
<keyword evidence="4" id="KW-1185">Reference proteome</keyword>
<organism evidence="3 4">
    <name type="scientific">Kribbella amoyensis</name>
    <dbReference type="NCBI Taxonomy" id="996641"/>
    <lineage>
        <taxon>Bacteria</taxon>
        <taxon>Bacillati</taxon>
        <taxon>Actinomycetota</taxon>
        <taxon>Actinomycetes</taxon>
        <taxon>Propionibacteriales</taxon>
        <taxon>Kribbellaceae</taxon>
        <taxon>Kribbella</taxon>
    </lineage>
</organism>
<dbReference type="PROSITE" id="PS51462">
    <property type="entry name" value="NUDIX"/>
    <property type="match status" value="1"/>
</dbReference>
<evidence type="ECO:0000313" key="3">
    <source>
        <dbReference type="EMBL" id="TWD74816.1"/>
    </source>
</evidence>
<protein>
    <submittedName>
        <fullName evidence="3">8-oxo-dGTP pyrophosphatase MutT (NUDIX family)</fullName>
    </submittedName>
</protein>
<evidence type="ECO:0000256" key="1">
    <source>
        <dbReference type="ARBA" id="ARBA00005582"/>
    </source>
</evidence>
<dbReference type="InterPro" id="IPR000086">
    <property type="entry name" value="NUDIX_hydrolase_dom"/>
</dbReference>
<proteinExistence type="inferred from homology"/>
<dbReference type="SUPFAM" id="SSF55811">
    <property type="entry name" value="Nudix"/>
    <property type="match status" value="1"/>
</dbReference>